<evidence type="ECO:0000313" key="3">
    <source>
        <dbReference type="Proteomes" id="UP001143349"/>
    </source>
</evidence>
<dbReference type="PROSITE" id="PS50943">
    <property type="entry name" value="HTH_CROC1"/>
    <property type="match status" value="1"/>
</dbReference>
<accession>A0AAD3RSI6</accession>
<dbReference type="Gene3D" id="1.10.260.40">
    <property type="entry name" value="lambda repressor-like DNA-binding domains"/>
    <property type="match status" value="1"/>
</dbReference>
<dbReference type="RefSeq" id="WP_271179285.1">
    <property type="nucleotide sequence ID" value="NZ_BSFH01000017.1"/>
</dbReference>
<sequence>MTPEEFKEARRKLGLTQSELGAVLDTAPQTIRKWEMPDARSTARSVNPVAARAMRWFLSGFRPPEWPQGR</sequence>
<reference evidence="2" key="2">
    <citation type="submission" date="2023-01" db="EMBL/GenBank/DDBJ databases">
        <authorList>
            <person name="Sun Q."/>
            <person name="Evtushenko L."/>
        </authorList>
    </citation>
    <scope>NUCLEOTIDE SEQUENCE</scope>
    <source>
        <strain evidence="2">VKM B-2222</strain>
    </source>
</reference>
<dbReference type="SUPFAM" id="SSF47413">
    <property type="entry name" value="lambda repressor-like DNA-binding domains"/>
    <property type="match status" value="1"/>
</dbReference>
<dbReference type="Proteomes" id="UP001143349">
    <property type="component" value="Unassembled WGS sequence"/>
</dbReference>
<organism evidence="2 3">
    <name type="scientific">Paracoccus kondratievae</name>
    <dbReference type="NCBI Taxonomy" id="135740"/>
    <lineage>
        <taxon>Bacteria</taxon>
        <taxon>Pseudomonadati</taxon>
        <taxon>Pseudomonadota</taxon>
        <taxon>Alphaproteobacteria</taxon>
        <taxon>Rhodobacterales</taxon>
        <taxon>Paracoccaceae</taxon>
        <taxon>Paracoccus</taxon>
    </lineage>
</organism>
<evidence type="ECO:0000313" key="2">
    <source>
        <dbReference type="EMBL" id="GLK63448.1"/>
    </source>
</evidence>
<protein>
    <submittedName>
        <fullName evidence="2">Transcriptional regulator</fullName>
    </submittedName>
</protein>
<reference evidence="2" key="1">
    <citation type="journal article" date="2014" name="Int. J. Syst. Evol. Microbiol.">
        <title>Complete genome sequence of Corynebacterium casei LMG S-19264T (=DSM 44701T), isolated from a smear-ripened cheese.</title>
        <authorList>
            <consortium name="US DOE Joint Genome Institute (JGI-PGF)"/>
            <person name="Walter F."/>
            <person name="Albersmeier A."/>
            <person name="Kalinowski J."/>
            <person name="Ruckert C."/>
        </authorList>
    </citation>
    <scope>NUCLEOTIDE SEQUENCE</scope>
    <source>
        <strain evidence="2">VKM B-2222</strain>
    </source>
</reference>
<comment type="caution">
    <text evidence="2">The sequence shown here is derived from an EMBL/GenBank/DDBJ whole genome shotgun (WGS) entry which is preliminary data.</text>
</comment>
<keyword evidence="3" id="KW-1185">Reference proteome</keyword>
<proteinExistence type="predicted"/>
<dbReference type="CDD" id="cd00093">
    <property type="entry name" value="HTH_XRE"/>
    <property type="match status" value="1"/>
</dbReference>
<dbReference type="AlphaFoldDB" id="A0AAD3RSI6"/>
<name>A0AAD3RSI6_9RHOB</name>
<dbReference type="InterPro" id="IPR001387">
    <property type="entry name" value="Cro/C1-type_HTH"/>
</dbReference>
<dbReference type="GO" id="GO:0003677">
    <property type="term" value="F:DNA binding"/>
    <property type="evidence" value="ECO:0007669"/>
    <property type="project" value="InterPro"/>
</dbReference>
<evidence type="ECO:0000259" key="1">
    <source>
        <dbReference type="PROSITE" id="PS50943"/>
    </source>
</evidence>
<gene>
    <name evidence="2" type="ORF">GCM10017635_09180</name>
</gene>
<feature type="domain" description="HTH cro/C1-type" evidence="1">
    <location>
        <begin position="6"/>
        <end position="35"/>
    </location>
</feature>
<dbReference type="InterPro" id="IPR010982">
    <property type="entry name" value="Lambda_DNA-bd_dom_sf"/>
</dbReference>
<dbReference type="EMBL" id="BSFH01000017">
    <property type="protein sequence ID" value="GLK63448.1"/>
    <property type="molecule type" value="Genomic_DNA"/>
</dbReference>
<dbReference type="Pfam" id="PF01381">
    <property type="entry name" value="HTH_3"/>
    <property type="match status" value="1"/>
</dbReference>